<keyword evidence="1" id="KW-0805">Transcription regulation</keyword>
<evidence type="ECO:0000259" key="6">
    <source>
        <dbReference type="PROSITE" id="PS50977"/>
    </source>
</evidence>
<evidence type="ECO:0000313" key="7">
    <source>
        <dbReference type="EMBL" id="MBH5399437.1"/>
    </source>
</evidence>
<proteinExistence type="predicted"/>
<evidence type="ECO:0000256" key="2">
    <source>
        <dbReference type="ARBA" id="ARBA00023125"/>
    </source>
</evidence>
<evidence type="ECO:0000313" key="8">
    <source>
        <dbReference type="Proteomes" id="UP000807370"/>
    </source>
</evidence>
<dbReference type="Gene3D" id="1.10.10.60">
    <property type="entry name" value="Homeodomain-like"/>
    <property type="match status" value="1"/>
</dbReference>
<name>A0ABS0PRC6_9BRAD</name>
<keyword evidence="2 4" id="KW-0238">DNA-binding</keyword>
<dbReference type="EMBL" id="JACCHP010000010">
    <property type="protein sequence ID" value="MBH5399437.1"/>
    <property type="molecule type" value="Genomic_DNA"/>
</dbReference>
<dbReference type="Gene3D" id="1.10.357.10">
    <property type="entry name" value="Tetracycline Repressor, domain 2"/>
    <property type="match status" value="1"/>
</dbReference>
<evidence type="ECO:0000256" key="1">
    <source>
        <dbReference type="ARBA" id="ARBA00023015"/>
    </source>
</evidence>
<gene>
    <name evidence="7" type="ORF">HZZ13_16850</name>
</gene>
<evidence type="ECO:0000256" key="5">
    <source>
        <dbReference type="SAM" id="MobiDB-lite"/>
    </source>
</evidence>
<feature type="DNA-binding region" description="H-T-H motif" evidence="4">
    <location>
        <begin position="57"/>
        <end position="76"/>
    </location>
</feature>
<keyword evidence="3" id="KW-0804">Transcription</keyword>
<evidence type="ECO:0000256" key="4">
    <source>
        <dbReference type="PROSITE-ProRule" id="PRU00335"/>
    </source>
</evidence>
<dbReference type="InterPro" id="IPR036271">
    <property type="entry name" value="Tet_transcr_reg_TetR-rel_C_sf"/>
</dbReference>
<dbReference type="PROSITE" id="PS50977">
    <property type="entry name" value="HTH_TETR_2"/>
    <property type="match status" value="1"/>
</dbReference>
<dbReference type="InterPro" id="IPR009057">
    <property type="entry name" value="Homeodomain-like_sf"/>
</dbReference>
<dbReference type="PANTHER" id="PTHR47506:SF1">
    <property type="entry name" value="HTH-TYPE TRANSCRIPTIONAL REGULATOR YJDC"/>
    <property type="match status" value="1"/>
</dbReference>
<organism evidence="7 8">
    <name type="scientific">Bradyrhizobium agreste</name>
    <dbReference type="NCBI Taxonomy" id="2751811"/>
    <lineage>
        <taxon>Bacteria</taxon>
        <taxon>Pseudomonadati</taxon>
        <taxon>Pseudomonadota</taxon>
        <taxon>Alphaproteobacteria</taxon>
        <taxon>Hyphomicrobiales</taxon>
        <taxon>Nitrobacteraceae</taxon>
        <taxon>Bradyrhizobium</taxon>
    </lineage>
</organism>
<dbReference type="Pfam" id="PF00440">
    <property type="entry name" value="TetR_N"/>
    <property type="match status" value="1"/>
</dbReference>
<dbReference type="Pfam" id="PF16925">
    <property type="entry name" value="TetR_C_13"/>
    <property type="match status" value="1"/>
</dbReference>
<dbReference type="SUPFAM" id="SSF48498">
    <property type="entry name" value="Tetracyclin repressor-like, C-terminal domain"/>
    <property type="match status" value="1"/>
</dbReference>
<dbReference type="PANTHER" id="PTHR47506">
    <property type="entry name" value="TRANSCRIPTIONAL REGULATORY PROTEIN"/>
    <property type="match status" value="1"/>
</dbReference>
<dbReference type="SUPFAM" id="SSF46689">
    <property type="entry name" value="Homeodomain-like"/>
    <property type="match status" value="1"/>
</dbReference>
<dbReference type="RefSeq" id="WP_197960668.1">
    <property type="nucleotide sequence ID" value="NZ_JACCHP010000010.1"/>
</dbReference>
<feature type="region of interest" description="Disordered" evidence="5">
    <location>
        <begin position="1"/>
        <end position="35"/>
    </location>
</feature>
<evidence type="ECO:0000256" key="3">
    <source>
        <dbReference type="ARBA" id="ARBA00023163"/>
    </source>
</evidence>
<dbReference type="InterPro" id="IPR001647">
    <property type="entry name" value="HTH_TetR"/>
</dbReference>
<keyword evidence="8" id="KW-1185">Reference proteome</keyword>
<protein>
    <submittedName>
        <fullName evidence="7">TetR/AcrR family transcriptional regulator</fullName>
    </submittedName>
</protein>
<accession>A0ABS0PRC6</accession>
<dbReference type="InterPro" id="IPR011075">
    <property type="entry name" value="TetR_C"/>
</dbReference>
<dbReference type="Proteomes" id="UP000807370">
    <property type="component" value="Unassembled WGS sequence"/>
</dbReference>
<reference evidence="7 8" key="1">
    <citation type="submission" date="2020-07" db="EMBL/GenBank/DDBJ databases">
        <title>Bradyrhizobium diversity isolated from nodules of indigenous legumes of Western Australia.</title>
        <authorList>
            <person name="Klepa M.S."/>
        </authorList>
    </citation>
    <scope>NUCLEOTIDE SEQUENCE [LARGE SCALE GENOMIC DNA]</scope>
    <source>
        <strain evidence="7 8">CNPSo 4010</strain>
    </source>
</reference>
<sequence>MVQKSKPPAAANQPEPRGAPERRGGPKRRGRPRAYEPDIALGKALDLFRTQGFAATSLDDLSAATGMNRPSLYGAFGDKRELYIKSYQRYRDQAAAAMVAIFREETPLRQRLERIYAAALDIYLSGDTGPRGCFTVVTAASEAVGDPEIRAMVLDGLTGLDKAFASCFRRAKEKGELPERADPVALAQIASATIHTIAIRSRARVPRKELEAIVKGAIDVMVGAGTRA</sequence>
<comment type="caution">
    <text evidence="7">The sequence shown here is derived from an EMBL/GenBank/DDBJ whole genome shotgun (WGS) entry which is preliminary data.</text>
</comment>
<feature type="domain" description="HTH tetR-type" evidence="6">
    <location>
        <begin position="34"/>
        <end position="94"/>
    </location>
</feature>